<dbReference type="AlphaFoldDB" id="A0A0B0PLZ9"/>
<dbReference type="EMBL" id="KN434785">
    <property type="protein sequence ID" value="KHG26030.1"/>
    <property type="molecule type" value="Genomic_DNA"/>
</dbReference>
<reference evidence="2" key="1">
    <citation type="submission" date="2014-09" db="EMBL/GenBank/DDBJ databases">
        <authorList>
            <person name="Mudge J."/>
            <person name="Ramaraj T."/>
            <person name="Lindquist I.E."/>
            <person name="Bharti A.K."/>
            <person name="Sundararajan A."/>
            <person name="Cameron C.T."/>
            <person name="Woodward J.E."/>
            <person name="May G.D."/>
            <person name="Brubaker C."/>
            <person name="Broadhvest J."/>
            <person name="Wilkins T.A."/>
        </authorList>
    </citation>
    <scope>NUCLEOTIDE SEQUENCE</scope>
    <source>
        <strain evidence="2">cv. AKA8401</strain>
    </source>
</reference>
<protein>
    <submittedName>
        <fullName evidence="1">Uncharacterized protein</fullName>
    </submittedName>
</protein>
<dbReference type="Proteomes" id="UP000032142">
    <property type="component" value="Unassembled WGS sequence"/>
</dbReference>
<accession>A0A0B0PLZ9</accession>
<sequence>MCLHRSRSKMIDLASLY</sequence>
<organism evidence="1 2">
    <name type="scientific">Gossypium arboreum</name>
    <name type="common">Tree cotton</name>
    <name type="synonym">Gossypium nanking</name>
    <dbReference type="NCBI Taxonomy" id="29729"/>
    <lineage>
        <taxon>Eukaryota</taxon>
        <taxon>Viridiplantae</taxon>
        <taxon>Streptophyta</taxon>
        <taxon>Embryophyta</taxon>
        <taxon>Tracheophyta</taxon>
        <taxon>Spermatophyta</taxon>
        <taxon>Magnoliopsida</taxon>
        <taxon>eudicotyledons</taxon>
        <taxon>Gunneridae</taxon>
        <taxon>Pentapetalae</taxon>
        <taxon>rosids</taxon>
        <taxon>malvids</taxon>
        <taxon>Malvales</taxon>
        <taxon>Malvaceae</taxon>
        <taxon>Malvoideae</taxon>
        <taxon>Gossypium</taxon>
    </lineage>
</organism>
<name>A0A0B0PLZ9_GOSAR</name>
<gene>
    <name evidence="1" type="ORF">F383_32230</name>
</gene>
<proteinExistence type="predicted"/>
<evidence type="ECO:0000313" key="2">
    <source>
        <dbReference type="Proteomes" id="UP000032142"/>
    </source>
</evidence>
<evidence type="ECO:0000313" key="1">
    <source>
        <dbReference type="EMBL" id="KHG26030.1"/>
    </source>
</evidence>
<keyword evidence="2" id="KW-1185">Reference proteome</keyword>